<reference evidence="4 5" key="1">
    <citation type="submission" date="2020-08" db="EMBL/GenBank/DDBJ databases">
        <authorList>
            <person name="Hejnol A."/>
        </authorList>
    </citation>
    <scope>NUCLEOTIDE SEQUENCE [LARGE SCALE GENOMIC DNA]</scope>
</reference>
<keyword evidence="5" id="KW-1185">Reference proteome</keyword>
<evidence type="ECO:0000313" key="5">
    <source>
        <dbReference type="Proteomes" id="UP000549394"/>
    </source>
</evidence>
<evidence type="ECO:0000256" key="2">
    <source>
        <dbReference type="ARBA" id="ARBA00023242"/>
    </source>
</evidence>
<dbReference type="PANTHER" id="PTHR16171">
    <property type="entry name" value="DNA REPAIR PROTEIN COMPLEMENTING XP-G CELLS-RELATED"/>
    <property type="match status" value="1"/>
</dbReference>
<protein>
    <submittedName>
        <fullName evidence="4">DgyrCDS6734</fullName>
    </submittedName>
</protein>
<evidence type="ECO:0000256" key="1">
    <source>
        <dbReference type="ARBA" id="ARBA00004123"/>
    </source>
</evidence>
<dbReference type="AlphaFoldDB" id="A0A7I8VRL7"/>
<feature type="compositionally biased region" description="Polar residues" evidence="3">
    <location>
        <begin position="1"/>
        <end position="11"/>
    </location>
</feature>
<feature type="compositionally biased region" description="Polar residues" evidence="3">
    <location>
        <begin position="20"/>
        <end position="31"/>
    </location>
</feature>
<name>A0A7I8VRL7_9ANNE</name>
<dbReference type="Proteomes" id="UP000549394">
    <property type="component" value="Unassembled WGS sequence"/>
</dbReference>
<feature type="region of interest" description="Disordered" evidence="3">
    <location>
        <begin position="1"/>
        <end position="48"/>
    </location>
</feature>
<organism evidence="4 5">
    <name type="scientific">Dimorphilus gyrociliatus</name>
    <dbReference type="NCBI Taxonomy" id="2664684"/>
    <lineage>
        <taxon>Eukaryota</taxon>
        <taxon>Metazoa</taxon>
        <taxon>Spiralia</taxon>
        <taxon>Lophotrochozoa</taxon>
        <taxon>Annelida</taxon>
        <taxon>Polychaeta</taxon>
        <taxon>Polychaeta incertae sedis</taxon>
        <taxon>Dinophilidae</taxon>
        <taxon>Dimorphilus</taxon>
    </lineage>
</organism>
<sequence>MSSSRTRNKQTSAKKDRPSSAPQKKGANSKSLAKKRAHSHPLTSTLPKLKNQELFPASDVANIATFEENLIDEHFEKLNISHRWKTENTNLTQPMTNYPISWEIDIKPFSGNSSAKVEEQQAYLPKLDSVEEYVAPRCTCTSKDISQRKVLDLTRWHCISRPQYSKSCGMSSLISCWNFLFSTLGHGDRRPITQEEALLAIGFKPPFEEIKFGPFTGNATLMRWFRQLNDYYKVRGRCHFMYKPKGMNSTTGIDEVIGLQKLKEALKNPRCAIIYHCYNHYMCPIGYEDTPIESEKAYSRDYNDNFETWLIIGDTSRKHPSMHCKQWKDIVMDLNTESPEYFDIRKSEKGLQTLQTAKKPGRNLHCLMAFEKCKPV</sequence>
<keyword evidence="2" id="KW-0539">Nucleus</keyword>
<accession>A0A7I8VRL7</accession>
<dbReference type="GO" id="GO:0004520">
    <property type="term" value="F:DNA endonuclease activity"/>
    <property type="evidence" value="ECO:0007669"/>
    <property type="project" value="TreeGrafter"/>
</dbReference>
<dbReference type="EMBL" id="CAJFCJ010000007">
    <property type="protein sequence ID" value="CAD5117993.1"/>
    <property type="molecule type" value="Genomic_DNA"/>
</dbReference>
<evidence type="ECO:0000313" key="4">
    <source>
        <dbReference type="EMBL" id="CAD5117993.1"/>
    </source>
</evidence>
<gene>
    <name evidence="4" type="ORF">DGYR_LOCUS6448</name>
</gene>
<dbReference type="PANTHER" id="PTHR16171:SF13">
    <property type="entry name" value="BASIC IMMUNOGLOBULIN-LIKE VARIABLE MOTIF-CONTAINING PROTEIN"/>
    <property type="match status" value="1"/>
</dbReference>
<comment type="subcellular location">
    <subcellularLocation>
        <location evidence="1">Nucleus</location>
    </subcellularLocation>
</comment>
<evidence type="ECO:0000256" key="3">
    <source>
        <dbReference type="SAM" id="MobiDB-lite"/>
    </source>
</evidence>
<comment type="caution">
    <text evidence="4">The sequence shown here is derived from an EMBL/GenBank/DDBJ whole genome shotgun (WGS) entry which is preliminary data.</text>
</comment>
<proteinExistence type="predicted"/>
<dbReference type="GO" id="GO:0005634">
    <property type="term" value="C:nucleus"/>
    <property type="evidence" value="ECO:0007669"/>
    <property type="project" value="UniProtKB-SubCell"/>
</dbReference>
<dbReference type="OrthoDB" id="31113at2759"/>
<dbReference type="GO" id="GO:0003697">
    <property type="term" value="F:single-stranded DNA binding"/>
    <property type="evidence" value="ECO:0007669"/>
    <property type="project" value="TreeGrafter"/>
</dbReference>